<dbReference type="PROSITE" id="PS50977">
    <property type="entry name" value="HTH_TETR_2"/>
    <property type="match status" value="1"/>
</dbReference>
<dbReference type="PANTHER" id="PTHR30055:SF234">
    <property type="entry name" value="HTH-TYPE TRANSCRIPTIONAL REGULATOR BETI"/>
    <property type="match status" value="1"/>
</dbReference>
<name>S9ZJF3_9RHOO</name>
<feature type="domain" description="HTH tetR-type" evidence="5">
    <location>
        <begin position="11"/>
        <end position="71"/>
    </location>
</feature>
<evidence type="ECO:0000259" key="5">
    <source>
        <dbReference type="PROSITE" id="PS50977"/>
    </source>
</evidence>
<dbReference type="Gene3D" id="1.10.357.10">
    <property type="entry name" value="Tetracycline Repressor, domain 2"/>
    <property type="match status" value="1"/>
</dbReference>
<accession>S9ZJF3</accession>
<gene>
    <name evidence="6" type="ORF">M622_04525</name>
</gene>
<dbReference type="EMBL" id="ATJV01000070">
    <property type="protein sequence ID" value="EPZ14721.1"/>
    <property type="molecule type" value="Genomic_DNA"/>
</dbReference>
<keyword evidence="1" id="KW-0805">Transcription regulation</keyword>
<dbReference type="STRING" id="1348657.M622_04525"/>
<protein>
    <recommendedName>
        <fullName evidence="5">HTH tetR-type domain-containing protein</fullName>
    </recommendedName>
</protein>
<proteinExistence type="predicted"/>
<evidence type="ECO:0000256" key="4">
    <source>
        <dbReference type="PROSITE-ProRule" id="PRU00335"/>
    </source>
</evidence>
<dbReference type="GO" id="GO:0000976">
    <property type="term" value="F:transcription cis-regulatory region binding"/>
    <property type="evidence" value="ECO:0007669"/>
    <property type="project" value="TreeGrafter"/>
</dbReference>
<dbReference type="PATRIC" id="fig|1348657.5.peg.2662"/>
<dbReference type="InterPro" id="IPR050109">
    <property type="entry name" value="HTH-type_TetR-like_transc_reg"/>
</dbReference>
<evidence type="ECO:0000256" key="2">
    <source>
        <dbReference type="ARBA" id="ARBA00023125"/>
    </source>
</evidence>
<dbReference type="eggNOG" id="COG1309">
    <property type="taxonomic scope" value="Bacteria"/>
</dbReference>
<reference evidence="6 7" key="1">
    <citation type="submission" date="2013-06" db="EMBL/GenBank/DDBJ databases">
        <title>Draft genome sequence of Thauera terpenica.</title>
        <authorList>
            <person name="Liu B."/>
            <person name="Frostegard A.H."/>
            <person name="Shapleigh J.P."/>
        </authorList>
    </citation>
    <scope>NUCLEOTIDE SEQUENCE [LARGE SCALE GENOMIC DNA]</scope>
    <source>
        <strain evidence="6 7">58Eu</strain>
    </source>
</reference>
<organism evidence="6 7">
    <name type="scientific">Thauera terpenica 58Eu</name>
    <dbReference type="NCBI Taxonomy" id="1348657"/>
    <lineage>
        <taxon>Bacteria</taxon>
        <taxon>Pseudomonadati</taxon>
        <taxon>Pseudomonadota</taxon>
        <taxon>Betaproteobacteria</taxon>
        <taxon>Rhodocyclales</taxon>
        <taxon>Zoogloeaceae</taxon>
        <taxon>Thauera</taxon>
    </lineage>
</organism>
<feature type="DNA-binding region" description="H-T-H motif" evidence="4">
    <location>
        <begin position="34"/>
        <end position="53"/>
    </location>
</feature>
<dbReference type="InterPro" id="IPR001647">
    <property type="entry name" value="HTH_TetR"/>
</dbReference>
<dbReference type="PANTHER" id="PTHR30055">
    <property type="entry name" value="HTH-TYPE TRANSCRIPTIONAL REGULATOR RUTR"/>
    <property type="match status" value="1"/>
</dbReference>
<dbReference type="Pfam" id="PF00440">
    <property type="entry name" value="TetR_N"/>
    <property type="match status" value="1"/>
</dbReference>
<dbReference type="GO" id="GO:0003700">
    <property type="term" value="F:DNA-binding transcription factor activity"/>
    <property type="evidence" value="ECO:0007669"/>
    <property type="project" value="TreeGrafter"/>
</dbReference>
<evidence type="ECO:0000256" key="3">
    <source>
        <dbReference type="ARBA" id="ARBA00023163"/>
    </source>
</evidence>
<evidence type="ECO:0000313" key="6">
    <source>
        <dbReference type="EMBL" id="EPZ14721.1"/>
    </source>
</evidence>
<dbReference type="AlphaFoldDB" id="S9ZJF3"/>
<keyword evidence="7" id="KW-1185">Reference proteome</keyword>
<sequence length="209" mass="23487">MRKQPSQSRSRSLVTALREACIQLLEQEGVEALTVNRLAEVAGVGVGSFYQYFPNIEAVVGLAFDHVLHEEATVHVPALRASITGLPLGAALDAILRNMVRMELRLHRLHREFHLKYHPALQMGMRIGPYANSREYVDDAWLPFVALYVPELAPERREMAAYMLCMAMRSAIRTALEDAPERVEQPVFVDCLRAMALGVLDPDLPARVR</sequence>
<evidence type="ECO:0000313" key="7">
    <source>
        <dbReference type="Proteomes" id="UP000015455"/>
    </source>
</evidence>
<dbReference type="SUPFAM" id="SSF46689">
    <property type="entry name" value="Homeodomain-like"/>
    <property type="match status" value="1"/>
</dbReference>
<evidence type="ECO:0000256" key="1">
    <source>
        <dbReference type="ARBA" id="ARBA00023015"/>
    </source>
</evidence>
<keyword evidence="3" id="KW-0804">Transcription</keyword>
<comment type="caution">
    <text evidence="6">The sequence shown here is derived from an EMBL/GenBank/DDBJ whole genome shotgun (WGS) entry which is preliminary data.</text>
</comment>
<keyword evidence="2 4" id="KW-0238">DNA-binding</keyword>
<dbReference type="InterPro" id="IPR009057">
    <property type="entry name" value="Homeodomain-like_sf"/>
</dbReference>
<dbReference type="Proteomes" id="UP000015455">
    <property type="component" value="Unassembled WGS sequence"/>
</dbReference>